<sequence>MVAEDERQRAVSNENINPHESAAFKAFQRRNGPLDGHKREGCFKLIGYPEWWPGKKGEKTKGKATCVETETSPIPGLTNEDYQYFLKHFSGTGNSSPQDGLCLCRQCVRAVRLGGARRKKRRTLNKKKRSRSTMADCLAAQAEDMAAQKL</sequence>
<proteinExistence type="predicted"/>
<protein>
    <submittedName>
        <fullName evidence="2">Uncharacterized protein</fullName>
    </submittedName>
</protein>
<evidence type="ECO:0000313" key="3">
    <source>
        <dbReference type="Proteomes" id="UP001151760"/>
    </source>
</evidence>
<name>A0ABQ5ALG7_9ASTR</name>
<reference evidence="2" key="1">
    <citation type="journal article" date="2022" name="Int. J. Mol. Sci.">
        <title>Draft Genome of Tanacetum Coccineum: Genomic Comparison of Closely Related Tanacetum-Family Plants.</title>
        <authorList>
            <person name="Yamashiro T."/>
            <person name="Shiraishi A."/>
            <person name="Nakayama K."/>
            <person name="Satake H."/>
        </authorList>
    </citation>
    <scope>NUCLEOTIDE SEQUENCE</scope>
</reference>
<keyword evidence="3" id="KW-1185">Reference proteome</keyword>
<dbReference type="PANTHER" id="PTHR34222:SF93">
    <property type="entry name" value="GAG-POLYPEPTIDE OF LTR COPIA-TYPE-RELATED"/>
    <property type="match status" value="1"/>
</dbReference>
<accession>A0ABQ5ALG7</accession>
<feature type="region of interest" description="Disordered" evidence="1">
    <location>
        <begin position="1"/>
        <end position="23"/>
    </location>
</feature>
<dbReference type="PANTHER" id="PTHR34222">
    <property type="entry name" value="GAG_PRE-INTEGRS DOMAIN-CONTAINING PROTEIN"/>
    <property type="match status" value="1"/>
</dbReference>
<dbReference type="EMBL" id="BQNB010012432">
    <property type="protein sequence ID" value="GJT03495.1"/>
    <property type="molecule type" value="Genomic_DNA"/>
</dbReference>
<dbReference type="Proteomes" id="UP001151760">
    <property type="component" value="Unassembled WGS sequence"/>
</dbReference>
<gene>
    <name evidence="2" type="ORF">Tco_0824664</name>
</gene>
<evidence type="ECO:0000256" key="1">
    <source>
        <dbReference type="SAM" id="MobiDB-lite"/>
    </source>
</evidence>
<reference evidence="2" key="2">
    <citation type="submission" date="2022-01" db="EMBL/GenBank/DDBJ databases">
        <authorList>
            <person name="Yamashiro T."/>
            <person name="Shiraishi A."/>
            <person name="Satake H."/>
            <person name="Nakayama K."/>
        </authorList>
    </citation>
    <scope>NUCLEOTIDE SEQUENCE</scope>
</reference>
<comment type="caution">
    <text evidence="2">The sequence shown here is derived from an EMBL/GenBank/DDBJ whole genome shotgun (WGS) entry which is preliminary data.</text>
</comment>
<evidence type="ECO:0000313" key="2">
    <source>
        <dbReference type="EMBL" id="GJT03495.1"/>
    </source>
</evidence>
<organism evidence="2 3">
    <name type="scientific">Tanacetum coccineum</name>
    <dbReference type="NCBI Taxonomy" id="301880"/>
    <lineage>
        <taxon>Eukaryota</taxon>
        <taxon>Viridiplantae</taxon>
        <taxon>Streptophyta</taxon>
        <taxon>Embryophyta</taxon>
        <taxon>Tracheophyta</taxon>
        <taxon>Spermatophyta</taxon>
        <taxon>Magnoliopsida</taxon>
        <taxon>eudicotyledons</taxon>
        <taxon>Gunneridae</taxon>
        <taxon>Pentapetalae</taxon>
        <taxon>asterids</taxon>
        <taxon>campanulids</taxon>
        <taxon>Asterales</taxon>
        <taxon>Asteraceae</taxon>
        <taxon>Asteroideae</taxon>
        <taxon>Anthemideae</taxon>
        <taxon>Anthemidinae</taxon>
        <taxon>Tanacetum</taxon>
    </lineage>
</organism>